<dbReference type="RefSeq" id="WP_156177908.1">
    <property type="nucleotide sequence ID" value="NZ_CAQN01001128.1"/>
</dbReference>
<keyword evidence="6 12" id="KW-0548">Nucleotidyltransferase</keyword>
<comment type="function">
    <text evidence="1">Catalyzes the reversible adenylation of nicotinate mononucleotide (NaMN) to nicotinic acid adenine dinucleotide (NaAD).</text>
</comment>
<keyword evidence="5 12" id="KW-0808">Transferase</keyword>
<keyword evidence="7" id="KW-0547">Nucleotide-binding</keyword>
<dbReference type="GO" id="GO:0005524">
    <property type="term" value="F:ATP binding"/>
    <property type="evidence" value="ECO:0007669"/>
    <property type="project" value="UniProtKB-KW"/>
</dbReference>
<dbReference type="CDD" id="cd02165">
    <property type="entry name" value="NMNAT"/>
    <property type="match status" value="1"/>
</dbReference>
<dbReference type="SUPFAM" id="SSF52374">
    <property type="entry name" value="Nucleotidylyl transferase"/>
    <property type="match status" value="1"/>
</dbReference>
<evidence type="ECO:0000256" key="1">
    <source>
        <dbReference type="ARBA" id="ARBA00002324"/>
    </source>
</evidence>
<comment type="pathway">
    <text evidence="2">Cofactor biosynthesis; NAD(+) biosynthesis; deamido-NAD(+) from nicotinate D-ribonucleotide: step 1/1.</text>
</comment>
<evidence type="ECO:0000313" key="13">
    <source>
        <dbReference type="Proteomes" id="UP000018130"/>
    </source>
</evidence>
<comment type="catalytic activity">
    <reaction evidence="10">
        <text>nicotinate beta-D-ribonucleotide + ATP + H(+) = deamido-NAD(+) + diphosphate</text>
        <dbReference type="Rhea" id="RHEA:22860"/>
        <dbReference type="ChEBI" id="CHEBI:15378"/>
        <dbReference type="ChEBI" id="CHEBI:30616"/>
        <dbReference type="ChEBI" id="CHEBI:33019"/>
        <dbReference type="ChEBI" id="CHEBI:57502"/>
        <dbReference type="ChEBI" id="CHEBI:58437"/>
        <dbReference type="EC" id="2.7.7.18"/>
    </reaction>
</comment>
<dbReference type="NCBIfam" id="NF000842">
    <property type="entry name" value="PRK00071.2-1"/>
    <property type="match status" value="1"/>
</dbReference>
<dbReference type="Gene3D" id="3.40.50.620">
    <property type="entry name" value="HUPs"/>
    <property type="match status" value="1"/>
</dbReference>
<evidence type="ECO:0000256" key="3">
    <source>
        <dbReference type="ARBA" id="ARBA00012389"/>
    </source>
</evidence>
<dbReference type="NCBIfam" id="TIGR00125">
    <property type="entry name" value="cyt_tran_rel"/>
    <property type="match status" value="1"/>
</dbReference>
<accession>T2JYQ5</accession>
<reference evidence="12 13" key="1">
    <citation type="submission" date="2013-01" db="EMBL/GenBank/DDBJ databases">
        <authorList>
            <person name="Bench S."/>
        </authorList>
    </citation>
    <scope>NUCLEOTIDE SEQUENCE [LARGE SCALE GENOMIC DNA]</scope>
    <source>
        <strain evidence="12 13">WH 0402</strain>
    </source>
</reference>
<keyword evidence="9" id="KW-0520">NAD</keyword>
<dbReference type="GO" id="GO:0004515">
    <property type="term" value="F:nicotinate-nucleotide adenylyltransferase activity"/>
    <property type="evidence" value="ECO:0007669"/>
    <property type="project" value="UniProtKB-EC"/>
</dbReference>
<evidence type="ECO:0000256" key="10">
    <source>
        <dbReference type="ARBA" id="ARBA00048721"/>
    </source>
</evidence>
<name>T2JYQ5_CROWT</name>
<reference evidence="12 13" key="2">
    <citation type="submission" date="2013-09" db="EMBL/GenBank/DDBJ databases">
        <title>Whole genome comparison of six Crocosphaera watsonii strains with differing phenotypes.</title>
        <authorList>
            <person name="Bench S.R."/>
            <person name="Heller P."/>
            <person name="Frank I."/>
            <person name="Arciniega M."/>
            <person name="Shilova I.N."/>
            <person name="Zehr J.P."/>
        </authorList>
    </citation>
    <scope>NUCLEOTIDE SEQUENCE [LARGE SCALE GENOMIC DNA]</scope>
    <source>
        <strain evidence="12 13">WH 0402</strain>
    </source>
</reference>
<dbReference type="AlphaFoldDB" id="T2JYQ5"/>
<protein>
    <recommendedName>
        <fullName evidence="3">nicotinate-nucleotide adenylyltransferase</fullName>
        <ecNumber evidence="3">2.7.7.18</ecNumber>
    </recommendedName>
</protein>
<dbReference type="PANTHER" id="PTHR39321:SF3">
    <property type="entry name" value="PHOSPHOPANTETHEINE ADENYLYLTRANSFERASE"/>
    <property type="match status" value="1"/>
</dbReference>
<evidence type="ECO:0000256" key="5">
    <source>
        <dbReference type="ARBA" id="ARBA00022679"/>
    </source>
</evidence>
<evidence type="ECO:0000256" key="2">
    <source>
        <dbReference type="ARBA" id="ARBA00005019"/>
    </source>
</evidence>
<evidence type="ECO:0000259" key="11">
    <source>
        <dbReference type="Pfam" id="PF01467"/>
    </source>
</evidence>
<dbReference type="InterPro" id="IPR004821">
    <property type="entry name" value="Cyt_trans-like"/>
</dbReference>
<dbReference type="EMBL" id="CAQN01001128">
    <property type="protein sequence ID" value="CCQ70181.1"/>
    <property type="molecule type" value="Genomic_DNA"/>
</dbReference>
<comment type="caution">
    <text evidence="12">The sequence shown here is derived from an EMBL/GenBank/DDBJ whole genome shotgun (WGS) entry which is preliminary data.</text>
</comment>
<evidence type="ECO:0000256" key="8">
    <source>
        <dbReference type="ARBA" id="ARBA00022840"/>
    </source>
</evidence>
<proteinExistence type="predicted"/>
<dbReference type="Pfam" id="PF01467">
    <property type="entry name" value="CTP_transf_like"/>
    <property type="match status" value="1"/>
</dbReference>
<evidence type="ECO:0000256" key="4">
    <source>
        <dbReference type="ARBA" id="ARBA00022642"/>
    </source>
</evidence>
<dbReference type="UniPathway" id="UPA00253">
    <property type="reaction ID" value="UER00332"/>
</dbReference>
<feature type="domain" description="Cytidyltransferase-like" evidence="11">
    <location>
        <begin position="6"/>
        <end position="166"/>
    </location>
</feature>
<sequence>MTKIALFGTSADPPTAGHQSIIHWLSNNFDYVGIWAADNPYKDHKTSLDHRLAMLKLLIDDVDSPGDNIYLSKSLSHRRSLISVGKAKEIWGENSDYFFVIGSDIVKQIRQWYRIDELLAQVSLLIVPRPGYTINESDLKALEDIGGKCQIADLNAPAVSSTAYRKDGNENVLIQPVQDYIHQEKTIRMNSNSNKLTLEDFKSRG</sequence>
<dbReference type="GO" id="GO:0009435">
    <property type="term" value="P:NAD+ biosynthetic process"/>
    <property type="evidence" value="ECO:0007669"/>
    <property type="project" value="UniProtKB-UniPathway"/>
</dbReference>
<dbReference type="Proteomes" id="UP000018130">
    <property type="component" value="Unassembled WGS sequence"/>
</dbReference>
<evidence type="ECO:0000313" key="12">
    <source>
        <dbReference type="EMBL" id="CCQ70181.1"/>
    </source>
</evidence>
<evidence type="ECO:0000256" key="9">
    <source>
        <dbReference type="ARBA" id="ARBA00023027"/>
    </source>
</evidence>
<evidence type="ECO:0000256" key="6">
    <source>
        <dbReference type="ARBA" id="ARBA00022695"/>
    </source>
</evidence>
<dbReference type="InterPro" id="IPR014729">
    <property type="entry name" value="Rossmann-like_a/b/a_fold"/>
</dbReference>
<evidence type="ECO:0000256" key="7">
    <source>
        <dbReference type="ARBA" id="ARBA00022741"/>
    </source>
</evidence>
<dbReference type="EC" id="2.7.7.18" evidence="3"/>
<keyword evidence="4" id="KW-0662">Pyridine nucleotide biosynthesis</keyword>
<gene>
    <name evidence="12" type="ORF">CWATWH0402_2739</name>
</gene>
<organism evidence="12 13">
    <name type="scientific">Crocosphaera watsonii WH 0402</name>
    <dbReference type="NCBI Taxonomy" id="1284629"/>
    <lineage>
        <taxon>Bacteria</taxon>
        <taxon>Bacillati</taxon>
        <taxon>Cyanobacteriota</taxon>
        <taxon>Cyanophyceae</taxon>
        <taxon>Oscillatoriophycideae</taxon>
        <taxon>Chroococcales</taxon>
        <taxon>Aphanothecaceae</taxon>
        <taxon>Crocosphaera</taxon>
    </lineage>
</organism>
<dbReference type="PANTHER" id="PTHR39321">
    <property type="entry name" value="NICOTINATE-NUCLEOTIDE ADENYLYLTRANSFERASE-RELATED"/>
    <property type="match status" value="1"/>
</dbReference>
<dbReference type="InterPro" id="IPR005248">
    <property type="entry name" value="NadD/NMNAT"/>
</dbReference>
<keyword evidence="8" id="KW-0067">ATP-binding</keyword>